<dbReference type="InterPro" id="IPR049899">
    <property type="entry name" value="Znf_C2HC_C3H"/>
</dbReference>
<evidence type="ECO:0000256" key="6">
    <source>
        <dbReference type="SAM" id="MobiDB-lite"/>
    </source>
</evidence>
<accession>A0A8S1D1K7</accession>
<feature type="region of interest" description="Disordered" evidence="6">
    <location>
        <begin position="116"/>
        <end position="356"/>
    </location>
</feature>
<feature type="compositionally biased region" description="Polar residues" evidence="6">
    <location>
        <begin position="11"/>
        <end position="24"/>
    </location>
</feature>
<keyword evidence="3 5" id="KW-0863">Zinc-finger</keyword>
<evidence type="ECO:0000256" key="2">
    <source>
        <dbReference type="ARBA" id="ARBA00022737"/>
    </source>
</evidence>
<feature type="compositionally biased region" description="Basic and acidic residues" evidence="6">
    <location>
        <begin position="333"/>
        <end position="346"/>
    </location>
</feature>
<evidence type="ECO:0000313" key="9">
    <source>
        <dbReference type="Proteomes" id="UP000494165"/>
    </source>
</evidence>
<keyword evidence="2" id="KW-0677">Repeat</keyword>
<feature type="compositionally biased region" description="Low complexity" evidence="6">
    <location>
        <begin position="277"/>
        <end position="290"/>
    </location>
</feature>
<name>A0A8S1D1K7_9INSE</name>
<feature type="region of interest" description="Disordered" evidence="6">
    <location>
        <begin position="1"/>
        <end position="32"/>
    </location>
</feature>
<protein>
    <recommendedName>
        <fullName evidence="7">C2HC/C3H-type domain-containing protein</fullName>
    </recommendedName>
</protein>
<evidence type="ECO:0000256" key="1">
    <source>
        <dbReference type="ARBA" id="ARBA00022723"/>
    </source>
</evidence>
<dbReference type="OrthoDB" id="265955at2759"/>
<evidence type="ECO:0000256" key="5">
    <source>
        <dbReference type="PROSITE-ProRule" id="PRU01371"/>
    </source>
</evidence>
<evidence type="ECO:0000313" key="8">
    <source>
        <dbReference type="EMBL" id="CAB3374244.1"/>
    </source>
</evidence>
<feature type="compositionally biased region" description="Basic residues" evidence="6">
    <location>
        <begin position="145"/>
        <end position="157"/>
    </location>
</feature>
<feature type="compositionally biased region" description="Polar residues" evidence="6">
    <location>
        <begin position="347"/>
        <end position="356"/>
    </location>
</feature>
<dbReference type="PANTHER" id="PTHR13555:SF68">
    <property type="entry name" value="ZINC FINGER PROTEIN 474"/>
    <property type="match status" value="1"/>
</dbReference>
<dbReference type="InterPro" id="IPR026319">
    <property type="entry name" value="ZC2HC1A/B-like"/>
</dbReference>
<evidence type="ECO:0000256" key="3">
    <source>
        <dbReference type="ARBA" id="ARBA00022771"/>
    </source>
</evidence>
<dbReference type="AlphaFoldDB" id="A0A8S1D1K7"/>
<dbReference type="Pfam" id="PF13913">
    <property type="entry name" value="zf-C2HC_2"/>
    <property type="match status" value="2"/>
</dbReference>
<feature type="compositionally biased region" description="Polar residues" evidence="6">
    <location>
        <begin position="211"/>
        <end position="227"/>
    </location>
</feature>
<keyword evidence="1" id="KW-0479">Metal-binding</keyword>
<keyword evidence="9" id="KW-1185">Reference proteome</keyword>
<dbReference type="EMBL" id="CADEPI010000095">
    <property type="protein sequence ID" value="CAB3374244.1"/>
    <property type="molecule type" value="Genomic_DNA"/>
</dbReference>
<comment type="caution">
    <text evidence="8">The sequence shown here is derived from an EMBL/GenBank/DDBJ whole genome shotgun (WGS) entry which is preliminary data.</text>
</comment>
<feature type="compositionally biased region" description="Acidic residues" evidence="6">
    <location>
        <begin position="128"/>
        <end position="139"/>
    </location>
</feature>
<feature type="region of interest" description="Disordered" evidence="6">
    <location>
        <begin position="510"/>
        <end position="530"/>
    </location>
</feature>
<dbReference type="GO" id="GO:0008270">
    <property type="term" value="F:zinc ion binding"/>
    <property type="evidence" value="ECO:0007669"/>
    <property type="project" value="UniProtKB-KW"/>
</dbReference>
<keyword evidence="4" id="KW-0862">Zinc</keyword>
<feature type="domain" description="C2HC/C3H-type" evidence="7">
    <location>
        <begin position="544"/>
        <end position="573"/>
    </location>
</feature>
<reference evidence="8 9" key="1">
    <citation type="submission" date="2020-04" db="EMBL/GenBank/DDBJ databases">
        <authorList>
            <person name="Alioto T."/>
            <person name="Alioto T."/>
            <person name="Gomez Garrido J."/>
        </authorList>
    </citation>
    <scope>NUCLEOTIDE SEQUENCE [LARGE SCALE GENOMIC DNA]</scope>
</reference>
<dbReference type="PROSITE" id="PS52027">
    <property type="entry name" value="ZF_C2HC_C3H"/>
    <property type="match status" value="1"/>
</dbReference>
<evidence type="ECO:0000256" key="4">
    <source>
        <dbReference type="ARBA" id="ARBA00022833"/>
    </source>
</evidence>
<dbReference type="Gene3D" id="3.30.160.60">
    <property type="entry name" value="Classic Zinc Finger"/>
    <property type="match status" value="3"/>
</dbReference>
<proteinExistence type="predicted"/>
<gene>
    <name evidence="8" type="ORF">CLODIP_2_CD10750</name>
</gene>
<organism evidence="8 9">
    <name type="scientific">Cloeon dipterum</name>
    <dbReference type="NCBI Taxonomy" id="197152"/>
    <lineage>
        <taxon>Eukaryota</taxon>
        <taxon>Metazoa</taxon>
        <taxon>Ecdysozoa</taxon>
        <taxon>Arthropoda</taxon>
        <taxon>Hexapoda</taxon>
        <taxon>Insecta</taxon>
        <taxon>Pterygota</taxon>
        <taxon>Palaeoptera</taxon>
        <taxon>Ephemeroptera</taxon>
        <taxon>Pisciforma</taxon>
        <taxon>Baetidae</taxon>
        <taxon>Cloeon</taxon>
    </lineage>
</organism>
<evidence type="ECO:0000259" key="7">
    <source>
        <dbReference type="PROSITE" id="PS52027"/>
    </source>
</evidence>
<sequence length="576" mass="64156">MLDRSRRPLQVVQQPLQRSDSDSSADLERAKRKPARIPISLRSKKCFQERLRPQTATLARPRVLDTSYLTKVDMSLTRKALLNITNLCRSSGKRGGKTPLKAFAKITTSGACMQLRPNHRPLGRSQSEADESWEDEDSLTELLMHRNKASTSHRSKTFIRENNNNNNNPAKSMLGAKKGGGKRSVPEPCRSCGRSDLPERLHSHPVAKSKSVPTVTVTRPVKSSVQRPTPIKYRSNKAGEPPQKSAAKGILKAYFPKPDPQGVLFGPKPLSSPKPAPNKKSAAAPKSLSPKRPPTSPVAKTNKSPSPKPPATSLKAGGTSPTRSASPRAFVVVEEKAGEKKAKNNEQKLVSSKKQQPAKLQQVACYVCGKELNASLLAQHESKCLEGWQRLNSKLPPNLQKPTPAKKQSLDETSCWNQFSWRTDQAEEMISPPNSRQCQRSERRPCDVVAAAKKTSPREHSSPRHQQLPVQPDQETLCYLCGRAFATLSLPIHEPGCLRKWRQENDKLAPELRKPEPRPPNNHFSDVLEHEESFGAEYESHLEQLVPCRSCNRTFLPERLEVHTRSCQQSKADARK</sequence>
<dbReference type="Proteomes" id="UP000494165">
    <property type="component" value="Unassembled WGS sequence"/>
</dbReference>
<dbReference type="PANTHER" id="PTHR13555">
    <property type="entry name" value="C2H2 ZINC FINGER CGI-62-RELATED"/>
    <property type="match status" value="1"/>
</dbReference>